<proteinExistence type="predicted"/>
<sequence>MPEQIAFDYDTEEQWRPIPGWEGYYEASDMGRIQSVERTARIRGGGTRTVPAQILKLRTSLRR</sequence>
<dbReference type="InterPro" id="IPR010902">
    <property type="entry name" value="NUMOD4"/>
</dbReference>
<dbReference type="GO" id="GO:0016788">
    <property type="term" value="F:hydrolase activity, acting on ester bonds"/>
    <property type="evidence" value="ECO:0007669"/>
    <property type="project" value="InterPro"/>
</dbReference>
<dbReference type="Proteomes" id="UP000466187">
    <property type="component" value="Chromosome"/>
</dbReference>
<dbReference type="Pfam" id="PF07463">
    <property type="entry name" value="NUMOD4"/>
    <property type="match status" value="1"/>
</dbReference>
<dbReference type="Gene3D" id="3.90.75.20">
    <property type="match status" value="1"/>
</dbReference>
<name>A0A7I7WKK1_MYCGU</name>
<evidence type="ECO:0000313" key="2">
    <source>
        <dbReference type="EMBL" id="BBZ17081.1"/>
    </source>
</evidence>
<dbReference type="AlphaFoldDB" id="A0A7I7WKK1"/>
<reference evidence="2 3" key="1">
    <citation type="journal article" date="2019" name="Emerg. Microbes Infect.">
        <title>Comprehensive subspecies identification of 175 nontuberculous mycobacteria species based on 7547 genomic profiles.</title>
        <authorList>
            <person name="Matsumoto Y."/>
            <person name="Kinjo T."/>
            <person name="Motooka D."/>
            <person name="Nabeya D."/>
            <person name="Jung N."/>
            <person name="Uechi K."/>
            <person name="Horii T."/>
            <person name="Iida T."/>
            <person name="Fujita J."/>
            <person name="Nakamura S."/>
        </authorList>
    </citation>
    <scope>NUCLEOTIDE SEQUENCE [LARGE SCALE GENOMIC DNA]</scope>
    <source>
        <strain evidence="2 3">JCM 12688</strain>
    </source>
</reference>
<dbReference type="KEGG" id="mgad:MGAD_14160"/>
<dbReference type="EMBL" id="AP022608">
    <property type="protein sequence ID" value="BBZ17081.1"/>
    <property type="molecule type" value="Genomic_DNA"/>
</dbReference>
<organism evidence="2 3">
    <name type="scientific">Mycolicibacterium gadium</name>
    <name type="common">Mycobacterium gadium</name>
    <dbReference type="NCBI Taxonomy" id="1794"/>
    <lineage>
        <taxon>Bacteria</taxon>
        <taxon>Bacillati</taxon>
        <taxon>Actinomycetota</taxon>
        <taxon>Actinomycetes</taxon>
        <taxon>Mycobacteriales</taxon>
        <taxon>Mycobacteriaceae</taxon>
        <taxon>Mycolicibacterium</taxon>
    </lineage>
</organism>
<dbReference type="RefSeq" id="WP_163685841.1">
    <property type="nucleotide sequence ID" value="NZ_AP022608.1"/>
</dbReference>
<protein>
    <recommendedName>
        <fullName evidence="1">NUMOD4 domain-containing protein</fullName>
    </recommendedName>
</protein>
<evidence type="ECO:0000259" key="1">
    <source>
        <dbReference type="Pfam" id="PF07463"/>
    </source>
</evidence>
<accession>A0A7I7WKK1</accession>
<gene>
    <name evidence="2" type="ORF">MGAD_14160</name>
</gene>
<evidence type="ECO:0000313" key="3">
    <source>
        <dbReference type="Proteomes" id="UP000466187"/>
    </source>
</evidence>
<feature type="domain" description="NUMOD4" evidence="1">
    <location>
        <begin position="13"/>
        <end position="58"/>
    </location>
</feature>